<accession>A0AAN0K775</accession>
<gene>
    <name evidence="1" type="ORF">brsh051_04870</name>
</gene>
<sequence>MRRLPADPGDYSIEGIWETVAQKILQTMQQILQKIWGQCSRRRDQRAASTI</sequence>
<dbReference type="AlphaFoldDB" id="A0AAN0K775"/>
<reference evidence="1" key="1">
    <citation type="journal article" date="2024" name="Int. J. Syst. Evol. Microbiol.">
        <title>Brooklawnia propionicigenes sp. nov., a facultatively anaerobic, propionate-producing bacterium isolated from a methanogenic reactor treating waste from cattle farms.</title>
        <authorList>
            <person name="Akita Y."/>
            <person name="Ueki A."/>
            <person name="Tonouchi A."/>
            <person name="Sugawara Y."/>
            <person name="Honma S."/>
            <person name="Kaku N."/>
            <person name="Ueki K."/>
        </authorList>
    </citation>
    <scope>NUCLEOTIDE SEQUENCE</scope>
    <source>
        <strain evidence="1">SH051</strain>
    </source>
</reference>
<evidence type="ECO:0000313" key="1">
    <source>
        <dbReference type="EMBL" id="BEH01206.1"/>
    </source>
</evidence>
<name>A0AAN0K775_9ACTN</name>
<organism evidence="1 2">
    <name type="scientific">Brooklawnia propionicigenes</name>
    <dbReference type="NCBI Taxonomy" id="3041175"/>
    <lineage>
        <taxon>Bacteria</taxon>
        <taxon>Bacillati</taxon>
        <taxon>Actinomycetota</taxon>
        <taxon>Actinomycetes</taxon>
        <taxon>Propionibacteriales</taxon>
        <taxon>Propionibacteriaceae</taxon>
        <taxon>Brooklawnia</taxon>
    </lineage>
</organism>
<evidence type="ECO:0000313" key="2">
    <source>
        <dbReference type="Proteomes" id="UP001431656"/>
    </source>
</evidence>
<proteinExistence type="predicted"/>
<dbReference type="Proteomes" id="UP001431656">
    <property type="component" value="Chromosome"/>
</dbReference>
<keyword evidence="2" id="KW-1185">Reference proteome</keyword>
<dbReference type="KEGG" id="broo:brsh051_04870"/>
<protein>
    <submittedName>
        <fullName evidence="1">Uncharacterized protein</fullName>
    </submittedName>
</protein>
<dbReference type="EMBL" id="AP028056">
    <property type="protein sequence ID" value="BEH01206.1"/>
    <property type="molecule type" value="Genomic_DNA"/>
</dbReference>